<evidence type="ECO:0000313" key="2">
    <source>
        <dbReference type="Proteomes" id="UP001193081"/>
    </source>
</evidence>
<name>A0ABS4DES5_9CHLR</name>
<comment type="caution">
    <text evidence="1">The sequence shown here is derived from an EMBL/GenBank/DDBJ whole genome shotgun (WGS) entry which is preliminary data.</text>
</comment>
<dbReference type="Proteomes" id="UP001193081">
    <property type="component" value="Unassembled WGS sequence"/>
</dbReference>
<dbReference type="EMBL" id="SIJK02000049">
    <property type="protein sequence ID" value="MBP1467962.1"/>
    <property type="molecule type" value="Genomic_DNA"/>
</dbReference>
<dbReference type="RefSeq" id="WP_167857495.1">
    <property type="nucleotide sequence ID" value="NZ_SIJK02000049.1"/>
</dbReference>
<accession>A0ABS4DES5</accession>
<evidence type="ECO:0000313" key="1">
    <source>
        <dbReference type="EMBL" id="MBP1467962.1"/>
    </source>
</evidence>
<keyword evidence="2" id="KW-1185">Reference proteome</keyword>
<organism evidence="1 2">
    <name type="scientific">Candidatus Chloroploca mongolica</name>
    <dbReference type="NCBI Taxonomy" id="2528176"/>
    <lineage>
        <taxon>Bacteria</taxon>
        <taxon>Bacillati</taxon>
        <taxon>Chloroflexota</taxon>
        <taxon>Chloroflexia</taxon>
        <taxon>Chloroflexales</taxon>
        <taxon>Chloroflexineae</taxon>
        <taxon>Oscillochloridaceae</taxon>
        <taxon>Candidatus Chloroploca</taxon>
    </lineage>
</organism>
<proteinExistence type="predicted"/>
<reference evidence="1 2" key="1">
    <citation type="submission" date="2021-03" db="EMBL/GenBank/DDBJ databases">
        <authorList>
            <person name="Grouzdev D.S."/>
        </authorList>
    </citation>
    <scope>NUCLEOTIDE SEQUENCE [LARGE SCALE GENOMIC DNA]</scope>
    <source>
        <strain evidence="1 2">M50-1</strain>
    </source>
</reference>
<protein>
    <submittedName>
        <fullName evidence="1">Uncharacterized protein</fullName>
    </submittedName>
</protein>
<sequence>MPTQTGIQRIVLPVRDDAVPIRLANATLYGLMANIWMRNCTRGWATERS</sequence>
<gene>
    <name evidence="1" type="ORF">EYB53_019755</name>
</gene>